<comment type="caution">
    <text evidence="4">The sequence shown here is derived from an EMBL/GenBank/DDBJ whole genome shotgun (WGS) entry which is preliminary data.</text>
</comment>
<evidence type="ECO:0000256" key="3">
    <source>
        <dbReference type="ARBA" id="ARBA00023002"/>
    </source>
</evidence>
<protein>
    <submittedName>
        <fullName evidence="4">Uncharacterized protein</fullName>
    </submittedName>
</protein>
<dbReference type="SUPFAM" id="SSF51905">
    <property type="entry name" value="FAD/NAD(P)-binding domain"/>
    <property type="match status" value="2"/>
</dbReference>
<reference evidence="4 5" key="1">
    <citation type="submission" date="2023-01" db="EMBL/GenBank/DDBJ databases">
        <title>Analysis of 21 Apiospora genomes using comparative genomics revels a genus with tremendous synthesis potential of carbohydrate active enzymes and secondary metabolites.</title>
        <authorList>
            <person name="Sorensen T."/>
        </authorList>
    </citation>
    <scope>NUCLEOTIDE SEQUENCE [LARGE SCALE GENOMIC DNA]</scope>
    <source>
        <strain evidence="4 5">CBS 83171</strain>
    </source>
</reference>
<proteinExistence type="predicted"/>
<evidence type="ECO:0000256" key="2">
    <source>
        <dbReference type="ARBA" id="ARBA00022827"/>
    </source>
</evidence>
<keyword evidence="3" id="KW-0560">Oxidoreductase</keyword>
<dbReference type="InterPro" id="IPR050346">
    <property type="entry name" value="FMO-like"/>
</dbReference>
<keyword evidence="1" id="KW-0285">Flavoprotein</keyword>
<dbReference type="EMBL" id="JAQQWM010000009">
    <property type="protein sequence ID" value="KAK8046376.1"/>
    <property type="molecule type" value="Genomic_DNA"/>
</dbReference>
<keyword evidence="2" id="KW-0274">FAD</keyword>
<gene>
    <name evidence="4" type="ORF">PG996_014440</name>
</gene>
<dbReference type="Proteomes" id="UP001446871">
    <property type="component" value="Unassembled WGS sequence"/>
</dbReference>
<organism evidence="4 5">
    <name type="scientific">Apiospora saccharicola</name>
    <dbReference type="NCBI Taxonomy" id="335842"/>
    <lineage>
        <taxon>Eukaryota</taxon>
        <taxon>Fungi</taxon>
        <taxon>Dikarya</taxon>
        <taxon>Ascomycota</taxon>
        <taxon>Pezizomycotina</taxon>
        <taxon>Sordariomycetes</taxon>
        <taxon>Xylariomycetidae</taxon>
        <taxon>Amphisphaeriales</taxon>
        <taxon>Apiosporaceae</taxon>
        <taxon>Apiospora</taxon>
    </lineage>
</organism>
<dbReference type="InterPro" id="IPR036188">
    <property type="entry name" value="FAD/NAD-bd_sf"/>
</dbReference>
<sequence>MPGITVEEFDVIVVGAGWNGLIAAYTYLQLAPETKLLIVDNGRTIGGTWSKEKIYPNLYAQINTPKFEFSMWPMEPKGISDDGYIPAKTVHDYLVSFAHEFRLAERTRLNTTVTKVHRAVDGKKWALTVDDGCDLVCAKLIYATGPTSNIIMPKWPQETFAKPIIHSQVMGEHLPQIAENCRRTTVVGAAKSAFDTVYMLVKAGQKVDWVMRDSPSGPLSLSAPTFIGLWSTVDHVSTRMAASFSPSIMNTSGFWYNFLQRSAPGLALTKLYWRVSTYLSSDHAQYDANDDMDKLRPQPYEYGMFWGSGGIGIASAPDFWKVLHSGDVTVRRGEIASFSHDNVVNLKDGHSFETDFVILCTGYDKGYLAFTPELRDQCGLYYDLHDEKSRWAAIDARADAVVDQKLPFLKSSAPEPPACGWTSKPSHGPNRHYRRLIVPEMAARDDRSILFPGQIHSVFTSLTGEVQALWGAAYMLGYLDVPGQDEMELEAATFNAWTRKRYLEQGKKHAYFIYDYLSGWFANVNNEADAFLQYIDTLIRDLGLKVGRKGTMFAEQFEPYKPQDYKGLIREYLDTREKKDRQVK</sequence>
<dbReference type="Gene3D" id="3.50.50.60">
    <property type="entry name" value="FAD/NAD(P)-binding domain"/>
    <property type="match status" value="1"/>
</dbReference>
<dbReference type="Pfam" id="PF13738">
    <property type="entry name" value="Pyr_redox_3"/>
    <property type="match status" value="1"/>
</dbReference>
<evidence type="ECO:0000313" key="5">
    <source>
        <dbReference type="Proteomes" id="UP001446871"/>
    </source>
</evidence>
<evidence type="ECO:0000313" key="4">
    <source>
        <dbReference type="EMBL" id="KAK8046376.1"/>
    </source>
</evidence>
<accession>A0ABR1TIC3</accession>
<dbReference type="PANTHER" id="PTHR23023">
    <property type="entry name" value="DIMETHYLANILINE MONOOXYGENASE"/>
    <property type="match status" value="1"/>
</dbReference>
<keyword evidence="5" id="KW-1185">Reference proteome</keyword>
<name>A0ABR1TIC3_9PEZI</name>
<evidence type="ECO:0000256" key="1">
    <source>
        <dbReference type="ARBA" id="ARBA00022630"/>
    </source>
</evidence>